<dbReference type="InterPro" id="IPR000719">
    <property type="entry name" value="Prot_kinase_dom"/>
</dbReference>
<feature type="domain" description="Protein kinase" evidence="1">
    <location>
        <begin position="1"/>
        <end position="229"/>
    </location>
</feature>
<comment type="caution">
    <text evidence="2">The sequence shown here is derived from an EMBL/GenBank/DDBJ whole genome shotgun (WGS) entry which is preliminary data.</text>
</comment>
<organism evidence="2 3">
    <name type="scientific">Arthroderma benhamiae (strain ATCC MYA-4681 / CBS 112371)</name>
    <name type="common">Trichophyton mentagrophytes</name>
    <dbReference type="NCBI Taxonomy" id="663331"/>
    <lineage>
        <taxon>Eukaryota</taxon>
        <taxon>Fungi</taxon>
        <taxon>Dikarya</taxon>
        <taxon>Ascomycota</taxon>
        <taxon>Pezizomycotina</taxon>
        <taxon>Eurotiomycetes</taxon>
        <taxon>Eurotiomycetidae</taxon>
        <taxon>Onygenales</taxon>
        <taxon>Arthrodermataceae</taxon>
        <taxon>Trichophyton</taxon>
    </lineage>
</organism>
<dbReference type="HOGENOM" id="CLU_000288_31_3_1"/>
<evidence type="ECO:0000313" key="2">
    <source>
        <dbReference type="EMBL" id="EFE37080.1"/>
    </source>
</evidence>
<dbReference type="OrthoDB" id="4171304at2759"/>
<dbReference type="CDD" id="cd00180">
    <property type="entry name" value="PKc"/>
    <property type="match status" value="1"/>
</dbReference>
<dbReference type="PANTHER" id="PTHR44329">
    <property type="entry name" value="SERINE/THREONINE-PROTEIN KINASE TNNI3K-RELATED"/>
    <property type="match status" value="1"/>
</dbReference>
<dbReference type="AlphaFoldDB" id="D4AK07"/>
<dbReference type="Proteomes" id="UP000008866">
    <property type="component" value="Unassembled WGS sequence"/>
</dbReference>
<proteinExistence type="predicted"/>
<dbReference type="Gene3D" id="1.10.510.10">
    <property type="entry name" value="Transferase(Phosphotransferase) domain 1"/>
    <property type="match status" value="1"/>
</dbReference>
<reference evidence="3" key="1">
    <citation type="journal article" date="2011" name="Genome Biol.">
        <title>Comparative and functional genomics provide insights into the pathogenicity of dermatophytic fungi.</title>
        <authorList>
            <person name="Burmester A."/>
            <person name="Shelest E."/>
            <person name="Gloeckner G."/>
            <person name="Heddergott C."/>
            <person name="Schindler S."/>
            <person name="Staib P."/>
            <person name="Heidel A."/>
            <person name="Felder M."/>
            <person name="Petzold A."/>
            <person name="Szafranski K."/>
            <person name="Feuermann M."/>
            <person name="Pedruzzi I."/>
            <person name="Priebe S."/>
            <person name="Groth M."/>
            <person name="Winkler R."/>
            <person name="Li W."/>
            <person name="Kniemeyer O."/>
            <person name="Schroeckh V."/>
            <person name="Hertweck C."/>
            <person name="Hube B."/>
            <person name="White T.C."/>
            <person name="Platzer M."/>
            <person name="Guthke R."/>
            <person name="Heitman J."/>
            <person name="Woestemeyer J."/>
            <person name="Zipfel P.F."/>
            <person name="Monod M."/>
            <person name="Brakhage A.A."/>
        </authorList>
    </citation>
    <scope>NUCLEOTIDE SEQUENCE [LARGE SCALE GENOMIC DNA]</scope>
    <source>
        <strain evidence="3">ATCC MYA-4681 / CBS 112371</strain>
    </source>
</reference>
<dbReference type="PROSITE" id="PS50011">
    <property type="entry name" value="PROTEIN_KINASE_DOM"/>
    <property type="match status" value="1"/>
</dbReference>
<protein>
    <recommendedName>
        <fullName evidence="1">Protein kinase domain-containing protein</fullName>
    </recommendedName>
</protein>
<dbReference type="Pfam" id="PF00069">
    <property type="entry name" value="Pkinase"/>
    <property type="match status" value="1"/>
</dbReference>
<dbReference type="STRING" id="663331.D4AK07"/>
<dbReference type="RefSeq" id="XP_003017725.1">
    <property type="nucleotide sequence ID" value="XM_003017679.1"/>
</dbReference>
<dbReference type="EMBL" id="ABSU01000001">
    <property type="protein sequence ID" value="EFE37080.1"/>
    <property type="molecule type" value="Genomic_DNA"/>
</dbReference>
<dbReference type="SUPFAM" id="SSF56112">
    <property type="entry name" value="Protein kinase-like (PK-like)"/>
    <property type="match status" value="1"/>
</dbReference>
<sequence length="229" mass="26251">MERIALGATAAIDKTERLTVIKQPFPEARHEVTFERQVYERLGAHPRIARYIRPLSHTFEMEYYQLGCIDQARHKIESKIPYLKWAEQIAEGLVFVHSKGVVHCDLRSPNILVTDTLDVVLADFASSSMDGARVSNVYNKTRYRPPSFDEYKYESYQYTVQDDIFAFGSVIYSLVTAEDPYQERTDEEVIKLYAAGTFPDTSGWPIGAVTTKCWRGEYSDAAEVLEDIR</sequence>
<evidence type="ECO:0000313" key="3">
    <source>
        <dbReference type="Proteomes" id="UP000008866"/>
    </source>
</evidence>
<keyword evidence="3" id="KW-1185">Reference proteome</keyword>
<dbReference type="OMA" id="YESYQYT"/>
<evidence type="ECO:0000259" key="1">
    <source>
        <dbReference type="PROSITE" id="PS50011"/>
    </source>
</evidence>
<dbReference type="InterPro" id="IPR011009">
    <property type="entry name" value="Kinase-like_dom_sf"/>
</dbReference>
<dbReference type="GO" id="GO:0004674">
    <property type="term" value="F:protein serine/threonine kinase activity"/>
    <property type="evidence" value="ECO:0007669"/>
    <property type="project" value="TreeGrafter"/>
</dbReference>
<dbReference type="KEGG" id="abe:ARB_04608"/>
<name>D4AK07_ARTBC</name>
<dbReference type="eggNOG" id="KOG0192">
    <property type="taxonomic scope" value="Eukaryota"/>
</dbReference>
<dbReference type="GeneID" id="9522571"/>
<accession>D4AK07</accession>
<dbReference type="GO" id="GO:0005524">
    <property type="term" value="F:ATP binding"/>
    <property type="evidence" value="ECO:0007669"/>
    <property type="project" value="InterPro"/>
</dbReference>
<dbReference type="InterPro" id="IPR051681">
    <property type="entry name" value="Ser/Thr_Kinases-Pseudokinases"/>
</dbReference>
<gene>
    <name evidence="2" type="ORF">ARB_04608</name>
</gene>